<evidence type="ECO:0000313" key="2">
    <source>
        <dbReference type="EMBL" id="ASB42384.1"/>
    </source>
</evidence>
<gene>
    <name evidence="2" type="ORF">ADH66_18050</name>
    <name evidence="3" type="ORF">I5Q82_08460</name>
</gene>
<dbReference type="EMBL" id="CP065321">
    <property type="protein sequence ID" value="QQR31669.1"/>
    <property type="molecule type" value="Genomic_DNA"/>
</dbReference>
<dbReference type="Proteomes" id="UP000596035">
    <property type="component" value="Chromosome"/>
</dbReference>
<sequence length="60" mass="6512">MSELERGLYRFLLIVDGLAILVSMVAGPLRHTSIAIGSAASAALISVCLIIYGLHFWPRQ</sequence>
<evidence type="ECO:0008006" key="6">
    <source>
        <dbReference type="Google" id="ProtNLM"/>
    </source>
</evidence>
<reference evidence="3 5" key="3">
    <citation type="submission" date="2020-11" db="EMBL/GenBank/DDBJ databases">
        <title>Closed and high quality bacterial genomes of the OMM12 community.</title>
        <authorList>
            <person name="Marbouty M."/>
            <person name="Lamy-Besnier Q."/>
            <person name="Debarbieux L."/>
            <person name="Koszul R."/>
        </authorList>
    </citation>
    <scope>NUCLEOTIDE SEQUENCE [LARGE SCALE GENOMIC DNA]</scope>
    <source>
        <strain evidence="3 5">KB18</strain>
    </source>
</reference>
<dbReference type="KEGG" id="amur:ADH66_18050"/>
<evidence type="ECO:0000313" key="4">
    <source>
        <dbReference type="Proteomes" id="UP000196710"/>
    </source>
</evidence>
<feature type="transmembrane region" description="Helical" evidence="1">
    <location>
        <begin position="33"/>
        <end position="54"/>
    </location>
</feature>
<feature type="transmembrane region" description="Helical" evidence="1">
    <location>
        <begin position="7"/>
        <end position="27"/>
    </location>
</feature>
<dbReference type="RefSeq" id="WP_066537938.1">
    <property type="nucleotide sequence ID" value="NZ_CAJTCQ010000001.1"/>
</dbReference>
<protein>
    <recommendedName>
        <fullName evidence="6">Sensor histidine kinase</fullName>
    </recommendedName>
</protein>
<dbReference type="EMBL" id="CP021422">
    <property type="protein sequence ID" value="ASB42384.1"/>
    <property type="molecule type" value="Genomic_DNA"/>
</dbReference>
<reference evidence="4" key="2">
    <citation type="submission" date="2017-05" db="EMBL/GenBank/DDBJ databases">
        <title>Improved OligoMM genomes.</title>
        <authorList>
            <person name="Garzetti D."/>
        </authorList>
    </citation>
    <scope>NUCLEOTIDE SEQUENCE [LARGE SCALE GENOMIC DNA]</scope>
    <source>
        <strain evidence="4">KB18</strain>
    </source>
</reference>
<keyword evidence="1" id="KW-0472">Membrane</keyword>
<keyword evidence="1" id="KW-0812">Transmembrane</keyword>
<dbReference type="AlphaFoldDB" id="A0A1Z2XVC2"/>
<accession>A0A1Z2XVC2</accession>
<keyword evidence="4" id="KW-1185">Reference proteome</keyword>
<evidence type="ECO:0000313" key="5">
    <source>
        <dbReference type="Proteomes" id="UP000596035"/>
    </source>
</evidence>
<name>A0A1Z2XVC2_9FIRM</name>
<dbReference type="Proteomes" id="UP000196710">
    <property type="component" value="Chromosome"/>
</dbReference>
<organism evidence="3 5">
    <name type="scientific">Acutalibacter muris</name>
    <dbReference type="NCBI Taxonomy" id="1796620"/>
    <lineage>
        <taxon>Bacteria</taxon>
        <taxon>Bacillati</taxon>
        <taxon>Bacillota</taxon>
        <taxon>Clostridia</taxon>
        <taxon>Eubacteriales</taxon>
        <taxon>Acutalibacteraceae</taxon>
        <taxon>Acutalibacter</taxon>
    </lineage>
</organism>
<keyword evidence="1" id="KW-1133">Transmembrane helix</keyword>
<evidence type="ECO:0000256" key="1">
    <source>
        <dbReference type="SAM" id="Phobius"/>
    </source>
</evidence>
<proteinExistence type="predicted"/>
<evidence type="ECO:0000313" key="3">
    <source>
        <dbReference type="EMBL" id="QQR31669.1"/>
    </source>
</evidence>
<reference evidence="2" key="1">
    <citation type="journal article" date="2017" name="Genome Announc.">
        <title>High-Quality Whole-Genome Sequences of the Oligo-Mouse-Microbiota Bacterial Community.</title>
        <authorList>
            <person name="Garzetti D."/>
            <person name="Brugiroux S."/>
            <person name="Bunk B."/>
            <person name="Pukall R."/>
            <person name="McCoy K.D."/>
            <person name="Macpherson A.J."/>
            <person name="Stecher B."/>
        </authorList>
    </citation>
    <scope>NUCLEOTIDE SEQUENCE</scope>
    <source>
        <strain evidence="2">KB18</strain>
    </source>
</reference>